<sequence>MSDAALYSLLALLLAVLGFAWLALALPNHWRQVHQGVQQTASRQVALRSGASLMLGLSLVCSLAGDSPAMAILLWLMLLGVATLLVALTLSWRAQWLAPLWPARSQAERSAD</sequence>
<reference evidence="2 3" key="1">
    <citation type="submission" date="2016-10" db="EMBL/GenBank/DDBJ databases">
        <authorList>
            <person name="Varghese N."/>
            <person name="Submissions S."/>
        </authorList>
    </citation>
    <scope>NUCLEOTIDE SEQUENCE [LARGE SCALE GENOMIC DNA]</scope>
    <source>
        <strain evidence="2 3">DSM 17833</strain>
    </source>
</reference>
<feature type="transmembrane region" description="Helical" evidence="1">
    <location>
        <begin position="45"/>
        <end position="65"/>
    </location>
</feature>
<evidence type="ECO:0000313" key="3">
    <source>
        <dbReference type="Proteomes" id="UP000242418"/>
    </source>
</evidence>
<dbReference type="RefSeq" id="WP_090254275.1">
    <property type="nucleotide sequence ID" value="NZ_FMTL01000003.1"/>
</dbReference>
<dbReference type="AlphaFoldDB" id="A0AB37ZAB3"/>
<gene>
    <name evidence="2" type="ORF">SAMN05216370_3193</name>
</gene>
<evidence type="ECO:0008006" key="4">
    <source>
        <dbReference type="Google" id="ProtNLM"/>
    </source>
</evidence>
<evidence type="ECO:0000313" key="2">
    <source>
        <dbReference type="EMBL" id="SCW75349.1"/>
    </source>
</evidence>
<dbReference type="EMBL" id="FMTL01000003">
    <property type="protein sequence ID" value="SCW75349.1"/>
    <property type="molecule type" value="Genomic_DNA"/>
</dbReference>
<dbReference type="InterPro" id="IPR021762">
    <property type="entry name" value="DUF3325"/>
</dbReference>
<evidence type="ECO:0000256" key="1">
    <source>
        <dbReference type="SAM" id="Phobius"/>
    </source>
</evidence>
<organism evidence="2 3">
    <name type="scientific">Pseudomonas peli</name>
    <dbReference type="NCBI Taxonomy" id="592361"/>
    <lineage>
        <taxon>Bacteria</taxon>
        <taxon>Pseudomonadati</taxon>
        <taxon>Pseudomonadota</taxon>
        <taxon>Gammaproteobacteria</taxon>
        <taxon>Pseudomonadales</taxon>
        <taxon>Pseudomonadaceae</taxon>
        <taxon>Pseudomonas</taxon>
    </lineage>
</organism>
<dbReference type="Pfam" id="PF11804">
    <property type="entry name" value="DUF3325"/>
    <property type="match status" value="1"/>
</dbReference>
<keyword evidence="3" id="KW-1185">Reference proteome</keyword>
<proteinExistence type="predicted"/>
<protein>
    <recommendedName>
        <fullName evidence="4">DUF3325 domain-containing protein</fullName>
    </recommendedName>
</protein>
<name>A0AB37ZAB3_9PSED</name>
<keyword evidence="1" id="KW-1133">Transmembrane helix</keyword>
<keyword evidence="1" id="KW-0812">Transmembrane</keyword>
<keyword evidence="1" id="KW-0472">Membrane</keyword>
<comment type="caution">
    <text evidence="2">The sequence shown here is derived from an EMBL/GenBank/DDBJ whole genome shotgun (WGS) entry which is preliminary data.</text>
</comment>
<dbReference type="Proteomes" id="UP000242418">
    <property type="component" value="Unassembled WGS sequence"/>
</dbReference>
<accession>A0AB37ZAB3</accession>
<feature type="transmembrane region" description="Helical" evidence="1">
    <location>
        <begin position="72"/>
        <end position="92"/>
    </location>
</feature>